<dbReference type="Pfam" id="PF01408">
    <property type="entry name" value="GFO_IDH_MocA"/>
    <property type="match status" value="1"/>
</dbReference>
<dbReference type="AlphaFoldDB" id="A0A6N0JFY6"/>
<accession>A0A6N0JFY6</accession>
<sequence length="400" mass="43310">MERLRFGICGLGFAGSVLMAPAMKQHPKAAIVAACDPNPETRAAFGKDYGIPTYENLAAMIDGTELDAVYVASPHQYHCEHVVLAAERGKHIIVEKPLTLNDEDARKMVEAAARCRVQLVVGTSRSHDPVVKTMRDIVQSGEVGRLAMINAWNYTDYLYRPRRPEELDTAQGGGILFSQLPHQLDMIKIIADATIVSVRAAAGQLDARRPTEGHCAAFVTLSNGVFATLVYSGYDHFDSDELQFWIAESGRPKQPKHGNSRKLLAGLSAEQEAALKTQRLGYGGPVAQSYAATEYSRKQPHFGIFIATCERGDLRPNPDGVTVYGNDGPRDVPAHAGRGAYGQGDTIDELYDAIAGAQPALRDAAFGRNTVLASLAILESSRTGREISIPPQDIPCSPAR</sequence>
<feature type="domain" description="GFO/IDH/MocA-like oxidoreductase" evidence="2">
    <location>
        <begin position="132"/>
        <end position="239"/>
    </location>
</feature>
<dbReference type="Gene3D" id="3.40.50.720">
    <property type="entry name" value="NAD(P)-binding Rossmann-like Domain"/>
    <property type="match status" value="1"/>
</dbReference>
<dbReference type="Proteomes" id="UP000509782">
    <property type="component" value="Chromosome"/>
</dbReference>
<dbReference type="PANTHER" id="PTHR43377:SF1">
    <property type="entry name" value="BILIVERDIN REDUCTASE A"/>
    <property type="match status" value="1"/>
</dbReference>
<dbReference type="SUPFAM" id="SSF55347">
    <property type="entry name" value="Glyceraldehyde-3-phosphate dehydrogenase-like, C-terminal domain"/>
    <property type="match status" value="1"/>
</dbReference>
<dbReference type="Gene3D" id="3.30.360.10">
    <property type="entry name" value="Dihydrodipicolinate Reductase, domain 2"/>
    <property type="match status" value="1"/>
</dbReference>
<dbReference type="InterPro" id="IPR051450">
    <property type="entry name" value="Gfo/Idh/MocA_Oxidoreductases"/>
</dbReference>
<dbReference type="GO" id="GO:0000166">
    <property type="term" value="F:nucleotide binding"/>
    <property type="evidence" value="ECO:0007669"/>
    <property type="project" value="InterPro"/>
</dbReference>
<dbReference type="Pfam" id="PF22725">
    <property type="entry name" value="GFO_IDH_MocA_C3"/>
    <property type="match status" value="1"/>
</dbReference>
<feature type="domain" description="Gfo/Idh/MocA-like oxidoreductase N-terminal" evidence="1">
    <location>
        <begin position="4"/>
        <end position="122"/>
    </location>
</feature>
<evidence type="ECO:0000259" key="1">
    <source>
        <dbReference type="Pfam" id="PF01408"/>
    </source>
</evidence>
<reference evidence="3 4" key="1">
    <citation type="submission" date="2020-05" db="EMBL/GenBank/DDBJ databases">
        <title>FDA dAtabase for Regulatory Grade micrObial Sequences (FDA-ARGOS): Supporting development and validation of Infectious Disease Dx tests.</title>
        <authorList>
            <person name="Sproer C."/>
            <person name="Gronow S."/>
            <person name="Severitt S."/>
            <person name="Schroder I."/>
            <person name="Tallon L."/>
            <person name="Sadzewicz L."/>
            <person name="Zhao X."/>
            <person name="Vavikolanu K."/>
            <person name="Mehta A."/>
            <person name="Aluvathingal J."/>
            <person name="Nadendla S."/>
            <person name="Myers T."/>
            <person name="Yan Y."/>
            <person name="Sichtig H."/>
        </authorList>
    </citation>
    <scope>NUCLEOTIDE SEQUENCE [LARGE SCALE GENOMIC DNA]</scope>
    <source>
        <strain evidence="3 4">FDAARGOS_787</strain>
    </source>
</reference>
<proteinExistence type="predicted"/>
<name>A0A6N0JFY6_ACHDE</name>
<organism evidence="3 4">
    <name type="scientific">Achromobacter denitrificans</name>
    <name type="common">Alcaligenes denitrificans</name>
    <dbReference type="NCBI Taxonomy" id="32002"/>
    <lineage>
        <taxon>Bacteria</taxon>
        <taxon>Pseudomonadati</taxon>
        <taxon>Pseudomonadota</taxon>
        <taxon>Betaproteobacteria</taxon>
        <taxon>Burkholderiales</taxon>
        <taxon>Alcaligenaceae</taxon>
        <taxon>Achromobacter</taxon>
    </lineage>
</organism>
<evidence type="ECO:0000313" key="4">
    <source>
        <dbReference type="Proteomes" id="UP000509782"/>
    </source>
</evidence>
<gene>
    <name evidence="3" type="ORF">FOC81_04390</name>
</gene>
<dbReference type="SUPFAM" id="SSF51735">
    <property type="entry name" value="NAD(P)-binding Rossmann-fold domains"/>
    <property type="match status" value="1"/>
</dbReference>
<dbReference type="InterPro" id="IPR055170">
    <property type="entry name" value="GFO_IDH_MocA-like_dom"/>
</dbReference>
<dbReference type="InterPro" id="IPR000683">
    <property type="entry name" value="Gfo/Idh/MocA-like_OxRdtase_N"/>
</dbReference>
<dbReference type="RefSeq" id="WP_174715792.1">
    <property type="nucleotide sequence ID" value="NZ_CP054569.1"/>
</dbReference>
<dbReference type="PANTHER" id="PTHR43377">
    <property type="entry name" value="BILIVERDIN REDUCTASE A"/>
    <property type="match status" value="1"/>
</dbReference>
<protein>
    <submittedName>
        <fullName evidence="3">Gfo/Idh/MocA family oxidoreductase</fullName>
    </submittedName>
</protein>
<evidence type="ECO:0000259" key="2">
    <source>
        <dbReference type="Pfam" id="PF22725"/>
    </source>
</evidence>
<dbReference type="InterPro" id="IPR036291">
    <property type="entry name" value="NAD(P)-bd_dom_sf"/>
</dbReference>
<dbReference type="EMBL" id="CP054569">
    <property type="protein sequence ID" value="QKQ45972.1"/>
    <property type="molecule type" value="Genomic_DNA"/>
</dbReference>
<evidence type="ECO:0000313" key="3">
    <source>
        <dbReference type="EMBL" id="QKQ45972.1"/>
    </source>
</evidence>